<name>A0ABY4G1W7_9BACT</name>
<keyword evidence="1" id="KW-0732">Signal</keyword>
<feature type="domain" description="Rhamnogalacturonan I lyase beta-sheet" evidence="2">
    <location>
        <begin position="39"/>
        <end position="120"/>
    </location>
</feature>
<dbReference type="InterPro" id="IPR028994">
    <property type="entry name" value="Integrin_alpha_N"/>
</dbReference>
<evidence type="ECO:0000313" key="4">
    <source>
        <dbReference type="EMBL" id="UOQ64766.1"/>
    </source>
</evidence>
<dbReference type="Pfam" id="PF18370">
    <property type="entry name" value="RGI_lyase"/>
    <property type="match status" value="1"/>
</dbReference>
<feature type="signal peptide" evidence="1">
    <location>
        <begin position="1"/>
        <end position="19"/>
    </location>
</feature>
<feature type="domain" description="Rhamnogalacturonan lyase family 11 C-terminal" evidence="3">
    <location>
        <begin position="143"/>
        <end position="661"/>
    </location>
</feature>
<dbReference type="InterPro" id="IPR013783">
    <property type="entry name" value="Ig-like_fold"/>
</dbReference>
<dbReference type="Pfam" id="PF21348">
    <property type="entry name" value="RGL11_C"/>
    <property type="match status" value="1"/>
</dbReference>
<dbReference type="SUPFAM" id="SSF69318">
    <property type="entry name" value="Integrin alpha N-terminal domain"/>
    <property type="match status" value="1"/>
</dbReference>
<dbReference type="InterPro" id="IPR041624">
    <property type="entry name" value="RGI_lyase"/>
</dbReference>
<dbReference type="GO" id="GO:0016829">
    <property type="term" value="F:lyase activity"/>
    <property type="evidence" value="ECO:0007669"/>
    <property type="project" value="UniProtKB-KW"/>
</dbReference>
<dbReference type="Gene3D" id="2.60.40.10">
    <property type="entry name" value="Immunoglobulins"/>
    <property type="match status" value="1"/>
</dbReference>
<evidence type="ECO:0000259" key="3">
    <source>
        <dbReference type="Pfam" id="PF21348"/>
    </source>
</evidence>
<dbReference type="EMBL" id="CP095061">
    <property type="protein sequence ID" value="UOQ64766.1"/>
    <property type="molecule type" value="Genomic_DNA"/>
</dbReference>
<protein>
    <submittedName>
        <fullName evidence="4">Rhamnogalacturonan lyase</fullName>
    </submittedName>
</protein>
<dbReference type="CDD" id="cd10318">
    <property type="entry name" value="RGL11"/>
    <property type="match status" value="1"/>
</dbReference>
<dbReference type="Proteomes" id="UP000830401">
    <property type="component" value="Chromosome"/>
</dbReference>
<keyword evidence="5" id="KW-1185">Reference proteome</keyword>
<keyword evidence="4" id="KW-0456">Lyase</keyword>
<proteinExistence type="predicted"/>
<evidence type="ECO:0000256" key="1">
    <source>
        <dbReference type="SAM" id="SignalP"/>
    </source>
</evidence>
<accession>A0ABY4G1W7</accession>
<dbReference type="PANTHER" id="PTHR43118:SF1">
    <property type="entry name" value="RHAMNOGALACTURONAN LYASE (EUROFUNG)"/>
    <property type="match status" value="1"/>
</dbReference>
<dbReference type="RefSeq" id="WP_245118747.1">
    <property type="nucleotide sequence ID" value="NZ_CP095061.1"/>
</dbReference>
<gene>
    <name evidence="4" type="ORF">MUN86_14450</name>
</gene>
<evidence type="ECO:0000313" key="5">
    <source>
        <dbReference type="Proteomes" id="UP000830401"/>
    </source>
</evidence>
<dbReference type="PANTHER" id="PTHR43118">
    <property type="entry name" value="RHAMNOGALACTURONAN LYASE (EUROFUNG)"/>
    <property type="match status" value="1"/>
</dbReference>
<dbReference type="InterPro" id="IPR049366">
    <property type="entry name" value="RGL11_C"/>
</dbReference>
<evidence type="ECO:0000259" key="2">
    <source>
        <dbReference type="Pfam" id="PF18370"/>
    </source>
</evidence>
<reference evidence="4" key="1">
    <citation type="submission" date="2022-04" db="EMBL/GenBank/DDBJ databases">
        <title>Hymenobacter sp. isolated from the air.</title>
        <authorList>
            <person name="Won M."/>
            <person name="Lee C.-M."/>
            <person name="Woen H.-Y."/>
            <person name="Kwon S.-W."/>
        </authorList>
    </citation>
    <scope>NUCLEOTIDE SEQUENCE</scope>
    <source>
        <strain evidence="4">5420S-77</strain>
    </source>
</reference>
<sequence length="667" mass="71049">MKYASNKAGYLLLIGGLLAAGFASKPTPKVKPIAVATQRQMERLGRGVVAVKQEGGGVFVSWRLLDSDPQGAGFLVFRQAKGGKAVKLTSQPVSTSTNWVDKTADAAQTYTYSVLLVAGKAGTRSMQDAPAEQATVWAQNLMRVPLKRPAGGSVSSGTEISEYTYTANDASVADLDGDGQYEIVLKWEPSNARDNGSAGITGPVLLDAYKLDGTQLWRINLGKNIRAGAHYTQFLVYDFDGDGKAELACKTADGTIDGKGTVIGDANKDYRTLTVPTDAPSVAGTRDKMYGRVLAGPEYFTVFNGLTGAAMATAPYAPGRGDLGGWGGIGGNGGNDSHGNRADRMLAAVAYLDGVHASAVMCRGYYGRSVLAAWDWRDGKLISRWVFDSQDAKSPFSGMGNHGLSVNDVDFDGKDEIVYGSMVVDDNGKGLFSTGLRHGDALHVSNFDPTTPDLEAWGVHENEEKVSGYENGPGAAMYDATTGKVLFSGVPGQDVGRGMAADIDPRHLGAEVWASNAEVGLLSSKGVKIGPAPRAVNFGIWWDGDLLRELLDGTTISKWDYKAGTSSTLLDGKPLGAMSCNGTKATPCVSADLFGDWREEVIWRNANNEELLIFTTTIPTTHRFVTLMQDPAYRLGVARENVGYNQPPHTSYYLGEGMKPETAKVGK</sequence>
<organism evidence="4 5">
    <name type="scientific">Hymenobacter volaticus</name>
    <dbReference type="NCBI Taxonomy" id="2932254"/>
    <lineage>
        <taxon>Bacteria</taxon>
        <taxon>Pseudomonadati</taxon>
        <taxon>Bacteroidota</taxon>
        <taxon>Cytophagia</taxon>
        <taxon>Cytophagales</taxon>
        <taxon>Hymenobacteraceae</taxon>
        <taxon>Hymenobacter</taxon>
    </lineage>
</organism>
<feature type="chain" id="PRO_5047350765" evidence="1">
    <location>
        <begin position="20"/>
        <end position="667"/>
    </location>
</feature>
<dbReference type="InterPro" id="IPR034641">
    <property type="entry name" value="RGL11"/>
</dbReference>